<comment type="caution">
    <text evidence="2">The sequence shown here is derived from an EMBL/GenBank/DDBJ whole genome shotgun (WGS) entry which is preliminary data.</text>
</comment>
<sequence length="109" mass="12570">MEADNIIEAFTQVVKEQDYVFSPAAIADIAILQQNLAALKNITPDAIAEVIRQWYLNHTDVRDAVLVQDREIKKVAKPKAQNQENILENRYRVLQEELQNLQNKKRANN</sequence>
<dbReference type="RefSeq" id="WP_017745876.1">
    <property type="nucleotide sequence ID" value="NZ_KQ976354.1"/>
</dbReference>
<organism evidence="2 3">
    <name type="scientific">Scytonema hofmannii PCC 7110</name>
    <dbReference type="NCBI Taxonomy" id="128403"/>
    <lineage>
        <taxon>Bacteria</taxon>
        <taxon>Bacillati</taxon>
        <taxon>Cyanobacteriota</taxon>
        <taxon>Cyanophyceae</taxon>
        <taxon>Nostocales</taxon>
        <taxon>Scytonemataceae</taxon>
        <taxon>Scytonema</taxon>
    </lineage>
</organism>
<feature type="coiled-coil region" evidence="1">
    <location>
        <begin position="77"/>
        <end position="104"/>
    </location>
</feature>
<dbReference type="AlphaFoldDB" id="A0A139X1D4"/>
<accession>A0A139X1D4</accession>
<keyword evidence="3" id="KW-1185">Reference proteome</keyword>
<name>A0A139X1D4_9CYAN</name>
<dbReference type="Proteomes" id="UP000076925">
    <property type="component" value="Unassembled WGS sequence"/>
</dbReference>
<dbReference type="EMBL" id="ANNX02000040">
    <property type="protein sequence ID" value="KYC38521.1"/>
    <property type="molecule type" value="Genomic_DNA"/>
</dbReference>
<dbReference type="OrthoDB" id="487826at2"/>
<keyword evidence="1" id="KW-0175">Coiled coil</keyword>
<evidence type="ECO:0000313" key="3">
    <source>
        <dbReference type="Proteomes" id="UP000076925"/>
    </source>
</evidence>
<dbReference type="STRING" id="128403.WA1_35625"/>
<reference evidence="2 3" key="1">
    <citation type="journal article" date="2013" name="Genome Biol. Evol.">
        <title>Genomes of Stigonematalean cyanobacteria (subsection V) and the evolution of oxygenic photosynthesis from prokaryotes to plastids.</title>
        <authorList>
            <person name="Dagan T."/>
            <person name="Roettger M."/>
            <person name="Stucken K."/>
            <person name="Landan G."/>
            <person name="Koch R."/>
            <person name="Major P."/>
            <person name="Gould S.B."/>
            <person name="Goremykin V.V."/>
            <person name="Rippka R."/>
            <person name="Tandeau de Marsac N."/>
            <person name="Gugger M."/>
            <person name="Lockhart P.J."/>
            <person name="Allen J.F."/>
            <person name="Brune I."/>
            <person name="Maus I."/>
            <person name="Puhler A."/>
            <person name="Martin W.F."/>
        </authorList>
    </citation>
    <scope>NUCLEOTIDE SEQUENCE [LARGE SCALE GENOMIC DNA]</scope>
    <source>
        <strain evidence="2 3">PCC 7110</strain>
    </source>
</reference>
<evidence type="ECO:0000256" key="1">
    <source>
        <dbReference type="SAM" id="Coils"/>
    </source>
</evidence>
<gene>
    <name evidence="2" type="ORF">WA1_35625</name>
</gene>
<proteinExistence type="predicted"/>
<protein>
    <submittedName>
        <fullName evidence="2">Uncharacterized protein</fullName>
    </submittedName>
</protein>
<evidence type="ECO:0000313" key="2">
    <source>
        <dbReference type="EMBL" id="KYC38521.1"/>
    </source>
</evidence>